<keyword evidence="3" id="KW-0285">Flavoprotein</keyword>
<keyword evidence="4" id="KW-0274">FAD</keyword>
<evidence type="ECO:0000256" key="1">
    <source>
        <dbReference type="ARBA" id="ARBA00005272"/>
    </source>
</evidence>
<evidence type="ECO:0000256" key="9">
    <source>
        <dbReference type="SAM" id="Phobius"/>
    </source>
</evidence>
<gene>
    <name evidence="12" type="ORF">E0W69_019675</name>
</gene>
<evidence type="ECO:0000256" key="2">
    <source>
        <dbReference type="ARBA" id="ARBA00012637"/>
    </source>
</evidence>
<proteinExistence type="inferred from homology"/>
<keyword evidence="5" id="KW-0809">Transit peptide</keyword>
<accession>A0A5P2G4M2</accession>
<evidence type="ECO:0000256" key="6">
    <source>
        <dbReference type="ARBA" id="ARBA00023002"/>
    </source>
</evidence>
<dbReference type="OrthoDB" id="9781621at2"/>
<dbReference type="EC" id="1.6.5.9" evidence="2"/>
<dbReference type="Proteomes" id="UP000292424">
    <property type="component" value="Chromosome"/>
</dbReference>
<protein>
    <recommendedName>
        <fullName evidence="2">NADH:ubiquinone reductase (non-electrogenic)</fullName>
        <ecNumber evidence="2">1.6.5.9</ecNumber>
    </recommendedName>
</protein>
<evidence type="ECO:0000256" key="3">
    <source>
        <dbReference type="ARBA" id="ARBA00022630"/>
    </source>
</evidence>
<keyword evidence="9" id="KW-0472">Membrane</keyword>
<evidence type="ECO:0000259" key="11">
    <source>
        <dbReference type="Pfam" id="PF22366"/>
    </source>
</evidence>
<keyword evidence="6" id="KW-0560">Oxidoreductase</keyword>
<dbReference type="GO" id="GO:0050136">
    <property type="term" value="F:NADH dehydrogenase (quinone) (non-electrogenic) activity"/>
    <property type="evidence" value="ECO:0007669"/>
    <property type="project" value="UniProtKB-EC"/>
</dbReference>
<sequence>MPLFSGISLNIPDTDKPRVVIIGGGFGGLYAAHNLDSSKFQIVLFDKRNYHTFQPLLYQVATAGLQADAIAGPLRTTFKKKKNFFFRLLRVQKIDPDEKLVFTSSGSLHYDYLIIANGCRSNFYGDEMMEKFSFPMKSIPDALNLRSQLMQTFEMAGLVKDPAKQRDLLSIVIVGGGPTGVETAGALSELRKHVLPKDYPDVDFSNMHIHLVQSGNFLLAGMAEKSCKRAYADLTKMGVEVILNSKVSSYDGYTATLTNGQTIATSTLIWSAGVKGDVIPGLKPEWIDHNKLVVDNHCKVVGSDGIFALGDIAILRTDKYPNGLPGVAQPAIQMGTYVGKNLCKIQNNEPLKDFKYFDKGSLATIGKGKAVCDLPNKKAFGGLLAWMIWAFVHITFLVSFKNRVKVFINWVWNYLTYDTGNRLIIRPYIRTNDRVAEKIVKDNEYSS</sequence>
<evidence type="ECO:0000256" key="8">
    <source>
        <dbReference type="ARBA" id="ARBA00047599"/>
    </source>
</evidence>
<reference evidence="12 13" key="1">
    <citation type="submission" date="2019-09" db="EMBL/GenBank/DDBJ databases">
        <title>Complete genome sequence of Arachidicoccus sp. B3-10 isolated from apple orchard soil.</title>
        <authorList>
            <person name="Kim H.S."/>
            <person name="Han K.-I."/>
            <person name="Suh M.K."/>
            <person name="Lee K.C."/>
            <person name="Eom M.K."/>
            <person name="Kim J.-S."/>
            <person name="Kang S.W."/>
            <person name="Sin Y."/>
            <person name="Lee J.-S."/>
        </authorList>
    </citation>
    <scope>NUCLEOTIDE SEQUENCE [LARGE SCALE GENOMIC DNA]</scope>
    <source>
        <strain evidence="12 13">B3-10</strain>
    </source>
</reference>
<dbReference type="RefSeq" id="WP_131331760.1">
    <property type="nucleotide sequence ID" value="NZ_CP044016.1"/>
</dbReference>
<feature type="domain" description="FAD/NAD(P)-binding" evidence="10">
    <location>
        <begin position="18"/>
        <end position="335"/>
    </location>
</feature>
<dbReference type="PANTHER" id="PTHR43706:SF47">
    <property type="entry name" value="EXTERNAL NADH-UBIQUINONE OXIDOREDUCTASE 1, MITOCHONDRIAL-RELATED"/>
    <property type="match status" value="1"/>
</dbReference>
<comment type="similarity">
    <text evidence="1">Belongs to the NADH dehydrogenase family.</text>
</comment>
<dbReference type="PRINTS" id="PR00411">
    <property type="entry name" value="PNDRDTASEI"/>
</dbReference>
<evidence type="ECO:0000313" key="12">
    <source>
        <dbReference type="EMBL" id="QES90776.1"/>
    </source>
</evidence>
<dbReference type="SUPFAM" id="SSF51905">
    <property type="entry name" value="FAD/NAD(P)-binding domain"/>
    <property type="match status" value="2"/>
</dbReference>
<dbReference type="Pfam" id="PF07992">
    <property type="entry name" value="Pyr_redox_2"/>
    <property type="match status" value="1"/>
</dbReference>
<evidence type="ECO:0000313" key="13">
    <source>
        <dbReference type="Proteomes" id="UP000292424"/>
    </source>
</evidence>
<dbReference type="KEGG" id="arac:E0W69_019675"/>
<dbReference type="PRINTS" id="PR00368">
    <property type="entry name" value="FADPNR"/>
</dbReference>
<dbReference type="Gene3D" id="3.50.50.100">
    <property type="match status" value="1"/>
</dbReference>
<evidence type="ECO:0000256" key="7">
    <source>
        <dbReference type="ARBA" id="ARBA00023027"/>
    </source>
</evidence>
<keyword evidence="7" id="KW-0520">NAD</keyword>
<evidence type="ECO:0000259" key="10">
    <source>
        <dbReference type="Pfam" id="PF07992"/>
    </source>
</evidence>
<evidence type="ECO:0000256" key="4">
    <source>
        <dbReference type="ARBA" id="ARBA00022827"/>
    </source>
</evidence>
<name>A0A5P2G4M2_9BACT</name>
<dbReference type="EMBL" id="CP044016">
    <property type="protein sequence ID" value="QES90776.1"/>
    <property type="molecule type" value="Genomic_DNA"/>
</dbReference>
<keyword evidence="9" id="KW-1133">Transmembrane helix</keyword>
<feature type="domain" description="External alternative NADH-ubiquinone oxidoreductase-like C-terminal" evidence="11">
    <location>
        <begin position="359"/>
        <end position="415"/>
    </location>
</feature>
<dbReference type="InterPro" id="IPR045024">
    <property type="entry name" value="NDH-2"/>
</dbReference>
<feature type="transmembrane region" description="Helical" evidence="9">
    <location>
        <begin position="379"/>
        <end position="400"/>
    </location>
</feature>
<keyword evidence="13" id="KW-1185">Reference proteome</keyword>
<dbReference type="InterPro" id="IPR023753">
    <property type="entry name" value="FAD/NAD-binding_dom"/>
</dbReference>
<dbReference type="InterPro" id="IPR054585">
    <property type="entry name" value="NDH2-like_C"/>
</dbReference>
<dbReference type="AlphaFoldDB" id="A0A5P2G4M2"/>
<dbReference type="InterPro" id="IPR036188">
    <property type="entry name" value="FAD/NAD-bd_sf"/>
</dbReference>
<evidence type="ECO:0000256" key="5">
    <source>
        <dbReference type="ARBA" id="ARBA00022946"/>
    </source>
</evidence>
<organism evidence="12 13">
    <name type="scientific">Rhizosphaericola mali</name>
    <dbReference type="NCBI Taxonomy" id="2545455"/>
    <lineage>
        <taxon>Bacteria</taxon>
        <taxon>Pseudomonadati</taxon>
        <taxon>Bacteroidota</taxon>
        <taxon>Chitinophagia</taxon>
        <taxon>Chitinophagales</taxon>
        <taxon>Chitinophagaceae</taxon>
        <taxon>Rhizosphaericola</taxon>
    </lineage>
</organism>
<comment type="catalytic activity">
    <reaction evidence="8">
        <text>a quinone + NADH + H(+) = a quinol + NAD(+)</text>
        <dbReference type="Rhea" id="RHEA:46160"/>
        <dbReference type="ChEBI" id="CHEBI:15378"/>
        <dbReference type="ChEBI" id="CHEBI:24646"/>
        <dbReference type="ChEBI" id="CHEBI:57540"/>
        <dbReference type="ChEBI" id="CHEBI:57945"/>
        <dbReference type="ChEBI" id="CHEBI:132124"/>
        <dbReference type="EC" id="1.6.5.9"/>
    </reaction>
</comment>
<keyword evidence="9" id="KW-0812">Transmembrane</keyword>
<dbReference type="PANTHER" id="PTHR43706">
    <property type="entry name" value="NADH DEHYDROGENASE"/>
    <property type="match status" value="1"/>
</dbReference>
<dbReference type="Pfam" id="PF22366">
    <property type="entry name" value="NDH2_C"/>
    <property type="match status" value="1"/>
</dbReference>